<comment type="caution">
    <text evidence="3">The sequence shown here is derived from an EMBL/GenBank/DDBJ whole genome shotgun (WGS) entry which is preliminary data.</text>
</comment>
<accession>A0ABT3TCS6</accession>
<keyword evidence="2" id="KW-0732">Signal</keyword>
<evidence type="ECO:0000256" key="2">
    <source>
        <dbReference type="SAM" id="SignalP"/>
    </source>
</evidence>
<keyword evidence="4" id="KW-1185">Reference proteome</keyword>
<keyword evidence="1" id="KW-0802">TPR repeat</keyword>
<dbReference type="Proteomes" id="UP001143362">
    <property type="component" value="Unassembled WGS sequence"/>
</dbReference>
<feature type="signal peptide" evidence="2">
    <location>
        <begin position="1"/>
        <end position="20"/>
    </location>
</feature>
<dbReference type="RefSeq" id="WP_279244070.1">
    <property type="nucleotide sequence ID" value="NZ_SHNN01000001.1"/>
</dbReference>
<dbReference type="InterPro" id="IPR011990">
    <property type="entry name" value="TPR-like_helical_dom_sf"/>
</dbReference>
<dbReference type="SUPFAM" id="SSF48452">
    <property type="entry name" value="TPR-like"/>
    <property type="match status" value="2"/>
</dbReference>
<dbReference type="Pfam" id="PF13432">
    <property type="entry name" value="TPR_16"/>
    <property type="match status" value="1"/>
</dbReference>
<reference evidence="3" key="1">
    <citation type="submission" date="2019-02" db="EMBL/GenBank/DDBJ databases">
        <authorList>
            <person name="Li S.-H."/>
        </authorList>
    </citation>
    <scope>NUCLEOTIDE SEQUENCE</scope>
    <source>
        <strain evidence="3">IMCC14734</strain>
    </source>
</reference>
<evidence type="ECO:0000313" key="3">
    <source>
        <dbReference type="EMBL" id="MCX2980091.1"/>
    </source>
</evidence>
<feature type="repeat" description="TPR" evidence="1">
    <location>
        <begin position="182"/>
        <end position="215"/>
    </location>
</feature>
<proteinExistence type="predicted"/>
<dbReference type="Gene3D" id="1.25.40.10">
    <property type="entry name" value="Tetratricopeptide repeat domain"/>
    <property type="match status" value="3"/>
</dbReference>
<feature type="chain" id="PRO_5047490922" description="Tetratricopeptide repeat protein" evidence="2">
    <location>
        <begin position="21"/>
        <end position="451"/>
    </location>
</feature>
<dbReference type="EMBL" id="SHNN01000001">
    <property type="protein sequence ID" value="MCX2980091.1"/>
    <property type="molecule type" value="Genomic_DNA"/>
</dbReference>
<sequence>MKALIFQSVVRRLTSATLLAAPLLTLQVALVQVQADLGYASFSAAQAQDAEKKPQQETRRTPALRNKVYEQLSEAQVFLEAKQYDEALEVLRDMEEQSGKKALNSYELANLYNLFAFVYYSREDYNGALRAYSKVVAQPDIPLAMEINTRYTIAQLYFVQEDWRKGISALLEWFKVADAPSAQAYILLGQGYYQLKDYDNSLKNTLTAVNMYKDKGKVPKEQWYSLLRFLYFENNDLPNTIDVLEEMLVHYPKKQYWVQLSHMYSEVKQESKQLAAMEAVYVQNLLDKDREQVTMAYLYLNADVPYKAARVLDKGIKDKTVEDSSKTLEILGNAWRQAQEVEKSIPVMEQAASKSEKGELYVRLGNVYLDNDEFKKAITAIEKGLNRGGVKRPDSARLVLGMAAFNNKQYSKARKAFETAAKDKRSKKYADQWLKYMANELERQRSLAEDV</sequence>
<gene>
    <name evidence="3" type="ORF">EYC98_04335</name>
</gene>
<organism evidence="3 4">
    <name type="scientific">Candidatus Litorirhabdus singularis</name>
    <dbReference type="NCBI Taxonomy" id="2518993"/>
    <lineage>
        <taxon>Bacteria</taxon>
        <taxon>Pseudomonadati</taxon>
        <taxon>Pseudomonadota</taxon>
        <taxon>Gammaproteobacteria</taxon>
        <taxon>Cellvibrionales</taxon>
        <taxon>Halieaceae</taxon>
        <taxon>Candidatus Litorirhabdus</taxon>
    </lineage>
</organism>
<protein>
    <recommendedName>
        <fullName evidence="5">Tetratricopeptide repeat protein</fullName>
    </recommendedName>
</protein>
<evidence type="ECO:0008006" key="5">
    <source>
        <dbReference type="Google" id="ProtNLM"/>
    </source>
</evidence>
<dbReference type="PROSITE" id="PS50005">
    <property type="entry name" value="TPR"/>
    <property type="match status" value="1"/>
</dbReference>
<name>A0ABT3TCS6_9GAMM</name>
<evidence type="ECO:0000256" key="1">
    <source>
        <dbReference type="PROSITE-ProRule" id="PRU00339"/>
    </source>
</evidence>
<evidence type="ECO:0000313" key="4">
    <source>
        <dbReference type="Proteomes" id="UP001143362"/>
    </source>
</evidence>
<dbReference type="SMART" id="SM00028">
    <property type="entry name" value="TPR"/>
    <property type="match status" value="4"/>
</dbReference>
<dbReference type="InterPro" id="IPR019734">
    <property type="entry name" value="TPR_rpt"/>
</dbReference>